<dbReference type="Pfam" id="PF13041">
    <property type="entry name" value="PPR_2"/>
    <property type="match status" value="2"/>
</dbReference>
<dbReference type="GO" id="GO:0003723">
    <property type="term" value="F:RNA binding"/>
    <property type="evidence" value="ECO:0007669"/>
    <property type="project" value="InterPro"/>
</dbReference>
<evidence type="ECO:0000256" key="1">
    <source>
        <dbReference type="ARBA" id="ARBA00022737"/>
    </source>
</evidence>
<evidence type="ECO:0008006" key="6">
    <source>
        <dbReference type="Google" id="ProtNLM"/>
    </source>
</evidence>
<organism evidence="4 5">
    <name type="scientific">Rubus argutus</name>
    <name type="common">Southern blackberry</name>
    <dbReference type="NCBI Taxonomy" id="59490"/>
    <lineage>
        <taxon>Eukaryota</taxon>
        <taxon>Viridiplantae</taxon>
        <taxon>Streptophyta</taxon>
        <taxon>Embryophyta</taxon>
        <taxon>Tracheophyta</taxon>
        <taxon>Spermatophyta</taxon>
        <taxon>Magnoliopsida</taxon>
        <taxon>eudicotyledons</taxon>
        <taxon>Gunneridae</taxon>
        <taxon>Pentapetalae</taxon>
        <taxon>rosids</taxon>
        <taxon>fabids</taxon>
        <taxon>Rosales</taxon>
        <taxon>Rosaceae</taxon>
        <taxon>Rosoideae</taxon>
        <taxon>Rosoideae incertae sedis</taxon>
        <taxon>Rubus</taxon>
    </lineage>
</organism>
<accession>A0AAW1YGW5</accession>
<keyword evidence="1" id="KW-0677">Repeat</keyword>
<dbReference type="Pfam" id="PF20431">
    <property type="entry name" value="E_motif"/>
    <property type="match status" value="1"/>
</dbReference>
<dbReference type="FunFam" id="1.25.40.10:FF:000989">
    <property type="entry name" value="Pentatricopeptide repeat-containing protein At1g31430"/>
    <property type="match status" value="1"/>
</dbReference>
<dbReference type="Gene3D" id="1.25.40.10">
    <property type="entry name" value="Tetratricopeptide repeat domain"/>
    <property type="match status" value="3"/>
</dbReference>
<proteinExistence type="inferred from homology"/>
<dbReference type="NCBIfam" id="TIGR00756">
    <property type="entry name" value="PPR"/>
    <property type="match status" value="4"/>
</dbReference>
<dbReference type="InterPro" id="IPR046848">
    <property type="entry name" value="E_motif"/>
</dbReference>
<evidence type="ECO:0000313" key="5">
    <source>
        <dbReference type="Proteomes" id="UP001457282"/>
    </source>
</evidence>
<dbReference type="PANTHER" id="PTHR47926:SF537">
    <property type="entry name" value="PENTACOTRIPEPTIDE-REPEAT REGION OF PRORP DOMAIN-CONTAINING PROTEIN"/>
    <property type="match status" value="1"/>
</dbReference>
<gene>
    <name evidence="4" type="ORF">M0R45_012654</name>
</gene>
<dbReference type="InterPro" id="IPR046960">
    <property type="entry name" value="PPR_At4g14850-like_plant"/>
</dbReference>
<protein>
    <recommendedName>
        <fullName evidence="6">Chlororespiratory reduction 4</fullName>
    </recommendedName>
</protein>
<evidence type="ECO:0000256" key="3">
    <source>
        <dbReference type="PROSITE-ProRule" id="PRU00708"/>
    </source>
</evidence>
<feature type="repeat" description="PPR" evidence="3">
    <location>
        <begin position="119"/>
        <end position="153"/>
    </location>
</feature>
<sequence>MVLVTCNSICYLSVASPDLRRWNHIIKTQVLEGNAGHAIRSYINMQRLGLFADNYTFPVLLKAAGNASYLCIGLALHGQTVKTGFCDHLFIQTALLKMYSSLGLVDDARKAFDKMPVKDVVAWNSMLDVYASSGQMGNAVEVFDTMPSPDLLSFNIMISGFARTGSKISAKRIFERIPDKDIVSWNSMVLACMNSGDMAEAHELFESMPEKNVISWNAMIMGYLKNHLYTKAIEFLDKMKVGNIEPDHLSVTGGLSACAHLGSLETGIQMHKYAKTLGQASSPHVVTALIDMYAKCGSIHKSLEVFYKFKHKDIYCWNAIISGLALHGCGYAALKLLNQMRANDFGIKPDDITLIGVLSACSHGGLVEQGSQIFGSMEKQFGITPKAEHYGCMVDLFSRARLFDSALKLIETMPFEAGESILGALLSACVIHQDLENGEKAVKLIVSSRGRGGLSDGEYLMFANLYGSCGQWEEAQRWRDMMNESGIVKTAGCSLIEINGRFHKFVAGHGMQSLDRSN</sequence>
<reference evidence="4 5" key="1">
    <citation type="journal article" date="2023" name="G3 (Bethesda)">
        <title>A chromosome-length genome assembly and annotation of blackberry (Rubus argutus, cv. 'Hillquist').</title>
        <authorList>
            <person name="Bruna T."/>
            <person name="Aryal R."/>
            <person name="Dudchenko O."/>
            <person name="Sargent D.J."/>
            <person name="Mead D."/>
            <person name="Buti M."/>
            <person name="Cavallini A."/>
            <person name="Hytonen T."/>
            <person name="Andres J."/>
            <person name="Pham M."/>
            <person name="Weisz D."/>
            <person name="Mascagni F."/>
            <person name="Usai G."/>
            <person name="Natali L."/>
            <person name="Bassil N."/>
            <person name="Fernandez G.E."/>
            <person name="Lomsadze A."/>
            <person name="Armour M."/>
            <person name="Olukolu B."/>
            <person name="Poorten T."/>
            <person name="Britton C."/>
            <person name="Davik J."/>
            <person name="Ashrafi H."/>
            <person name="Aiden E.L."/>
            <person name="Borodovsky M."/>
            <person name="Worthington M."/>
        </authorList>
    </citation>
    <scope>NUCLEOTIDE SEQUENCE [LARGE SCALE GENOMIC DNA]</scope>
    <source>
        <strain evidence="4">PI 553951</strain>
    </source>
</reference>
<comment type="caution">
    <text evidence="4">The sequence shown here is derived from an EMBL/GenBank/DDBJ whole genome shotgun (WGS) entry which is preliminary data.</text>
</comment>
<dbReference type="PROSITE" id="PS51375">
    <property type="entry name" value="PPR"/>
    <property type="match status" value="2"/>
</dbReference>
<evidence type="ECO:0000313" key="4">
    <source>
        <dbReference type="EMBL" id="KAK9947222.1"/>
    </source>
</evidence>
<evidence type="ECO:0000256" key="2">
    <source>
        <dbReference type="ARBA" id="ARBA00061659"/>
    </source>
</evidence>
<dbReference type="Pfam" id="PF01535">
    <property type="entry name" value="PPR"/>
    <property type="match status" value="3"/>
</dbReference>
<dbReference type="InterPro" id="IPR002885">
    <property type="entry name" value="PPR_rpt"/>
</dbReference>
<keyword evidence="5" id="KW-1185">Reference proteome</keyword>
<dbReference type="AlphaFoldDB" id="A0AAW1YGW5"/>
<dbReference type="Proteomes" id="UP001457282">
    <property type="component" value="Unassembled WGS sequence"/>
</dbReference>
<comment type="similarity">
    <text evidence="2">Belongs to the PPR family. PCMP-E subfamily.</text>
</comment>
<name>A0AAW1YGW5_RUBAR</name>
<feature type="repeat" description="PPR" evidence="3">
    <location>
        <begin position="181"/>
        <end position="215"/>
    </location>
</feature>
<dbReference type="InterPro" id="IPR011990">
    <property type="entry name" value="TPR-like_helical_dom_sf"/>
</dbReference>
<dbReference type="EMBL" id="JBEDUW010000002">
    <property type="protein sequence ID" value="KAK9947222.1"/>
    <property type="molecule type" value="Genomic_DNA"/>
</dbReference>
<dbReference type="GO" id="GO:0009451">
    <property type="term" value="P:RNA modification"/>
    <property type="evidence" value="ECO:0007669"/>
    <property type="project" value="InterPro"/>
</dbReference>
<dbReference type="PANTHER" id="PTHR47926">
    <property type="entry name" value="PENTATRICOPEPTIDE REPEAT-CONTAINING PROTEIN"/>
    <property type="match status" value="1"/>
</dbReference>
<dbReference type="FunFam" id="1.25.40.10:FF:001214">
    <property type="entry name" value="Pentatricopeptide repeat-containing protein At2g20540"/>
    <property type="match status" value="1"/>
</dbReference>